<dbReference type="EMBL" id="JAMKFB020000024">
    <property type="protein sequence ID" value="KAL0157056.1"/>
    <property type="molecule type" value="Genomic_DNA"/>
</dbReference>
<evidence type="ECO:0000313" key="2">
    <source>
        <dbReference type="EMBL" id="KAL0157056.1"/>
    </source>
</evidence>
<accession>A0ABD0N880</accession>
<proteinExistence type="predicted"/>
<evidence type="ECO:0000313" key="3">
    <source>
        <dbReference type="Proteomes" id="UP001529510"/>
    </source>
</evidence>
<dbReference type="Proteomes" id="UP001529510">
    <property type="component" value="Unassembled WGS sequence"/>
</dbReference>
<feature type="non-terminal residue" evidence="2">
    <location>
        <position position="103"/>
    </location>
</feature>
<feature type="non-terminal residue" evidence="2">
    <location>
        <position position="1"/>
    </location>
</feature>
<name>A0ABD0N880_CIRMR</name>
<organism evidence="2 3">
    <name type="scientific">Cirrhinus mrigala</name>
    <name type="common">Mrigala</name>
    <dbReference type="NCBI Taxonomy" id="683832"/>
    <lineage>
        <taxon>Eukaryota</taxon>
        <taxon>Metazoa</taxon>
        <taxon>Chordata</taxon>
        <taxon>Craniata</taxon>
        <taxon>Vertebrata</taxon>
        <taxon>Euteleostomi</taxon>
        <taxon>Actinopterygii</taxon>
        <taxon>Neopterygii</taxon>
        <taxon>Teleostei</taxon>
        <taxon>Ostariophysi</taxon>
        <taxon>Cypriniformes</taxon>
        <taxon>Cyprinidae</taxon>
        <taxon>Labeoninae</taxon>
        <taxon>Labeonini</taxon>
        <taxon>Cirrhinus</taxon>
    </lineage>
</organism>
<evidence type="ECO:0008006" key="4">
    <source>
        <dbReference type="Google" id="ProtNLM"/>
    </source>
</evidence>
<protein>
    <recommendedName>
        <fullName evidence="4">Prolactin receptor</fullName>
    </recommendedName>
</protein>
<gene>
    <name evidence="2" type="ORF">M9458_048302</name>
</gene>
<feature type="region of interest" description="Disordered" evidence="1">
    <location>
        <begin position="1"/>
        <end position="26"/>
    </location>
</feature>
<comment type="caution">
    <text evidence="2">The sequence shown here is derived from an EMBL/GenBank/DDBJ whole genome shotgun (WGS) entry which is preliminary data.</text>
</comment>
<evidence type="ECO:0000256" key="1">
    <source>
        <dbReference type="SAM" id="MobiDB-lite"/>
    </source>
</evidence>
<reference evidence="2 3" key="1">
    <citation type="submission" date="2024-05" db="EMBL/GenBank/DDBJ databases">
        <title>Genome sequencing and assembly of Indian major carp, Cirrhinus mrigala (Hamilton, 1822).</title>
        <authorList>
            <person name="Mohindra V."/>
            <person name="Chowdhury L.M."/>
            <person name="Lal K."/>
            <person name="Jena J.K."/>
        </authorList>
    </citation>
    <scope>NUCLEOTIDE SEQUENCE [LARGE SCALE GENOMIC DNA]</scope>
    <source>
        <strain evidence="2">CM1030</strain>
        <tissue evidence="2">Blood</tissue>
    </source>
</reference>
<keyword evidence="3" id="KW-1185">Reference proteome</keyword>
<sequence>EHPDKLWSSTSDLPPPSPGRRTLQGAAASAEWDSVLAAEQVCWTQGGADIPPSYSKATGLDSVCHSAGRADGRKLRIQTPDEKSTDTLLSMSHQLTASELLQS</sequence>
<dbReference type="AlphaFoldDB" id="A0ABD0N880"/>